<dbReference type="AlphaFoldDB" id="A0AAP3DJC8"/>
<dbReference type="RefSeq" id="WP_018673291.1">
    <property type="nucleotide sequence ID" value="NZ_CP032410.1"/>
</dbReference>
<dbReference type="Proteomes" id="UP001077662">
    <property type="component" value="Unassembled WGS sequence"/>
</dbReference>
<evidence type="ECO:0000313" key="1">
    <source>
        <dbReference type="EMBL" id="MCZ0809168.1"/>
    </source>
</evidence>
<accession>A0AAP3DJC8</accession>
<protein>
    <submittedName>
        <fullName evidence="1">Uncharacterized protein</fullName>
    </submittedName>
</protein>
<organism evidence="1 2">
    <name type="scientific">Brevibacillus laterosporus</name>
    <name type="common">Bacillus laterosporus</name>
    <dbReference type="NCBI Taxonomy" id="1465"/>
    <lineage>
        <taxon>Bacteria</taxon>
        <taxon>Bacillati</taxon>
        <taxon>Bacillota</taxon>
        <taxon>Bacilli</taxon>
        <taxon>Bacillales</taxon>
        <taxon>Paenibacillaceae</taxon>
        <taxon>Brevibacillus</taxon>
    </lineage>
</organism>
<sequence length="48" mass="5779">MEFTYTKIYGTEKPYKWFAQRIKELAKEKYGLDVEVTINEEEQEASDE</sequence>
<evidence type="ECO:0000313" key="2">
    <source>
        <dbReference type="Proteomes" id="UP001077662"/>
    </source>
</evidence>
<dbReference type="GeneID" id="61081472"/>
<name>A0AAP3DJC8_BRELA</name>
<reference evidence="1" key="1">
    <citation type="submission" date="2022-09" db="EMBL/GenBank/DDBJ databases">
        <title>Genome analysis and characterization of larvicidal activity of Brevibacillus strains.</title>
        <authorList>
            <person name="Patrusheva E.V."/>
            <person name="Izotova A.O."/>
            <person name="Toshchakov S.V."/>
            <person name="Sineoky S.P."/>
        </authorList>
    </citation>
    <scope>NUCLEOTIDE SEQUENCE</scope>
    <source>
        <strain evidence="1">VKPM_B-13247</strain>
    </source>
</reference>
<comment type="caution">
    <text evidence="1">The sequence shown here is derived from an EMBL/GenBank/DDBJ whole genome shotgun (WGS) entry which is preliminary data.</text>
</comment>
<gene>
    <name evidence="1" type="ORF">O0554_20055</name>
</gene>
<proteinExistence type="predicted"/>
<dbReference type="EMBL" id="JAPTNE010000031">
    <property type="protein sequence ID" value="MCZ0809168.1"/>
    <property type="molecule type" value="Genomic_DNA"/>
</dbReference>